<dbReference type="AlphaFoldDB" id="A0A0E9V5C3"/>
<reference evidence="1" key="1">
    <citation type="submission" date="2014-11" db="EMBL/GenBank/DDBJ databases">
        <authorList>
            <person name="Amaro Gonzalez C."/>
        </authorList>
    </citation>
    <scope>NUCLEOTIDE SEQUENCE</scope>
</reference>
<dbReference type="EMBL" id="GBXM01035912">
    <property type="protein sequence ID" value="JAH72665.1"/>
    <property type="molecule type" value="Transcribed_RNA"/>
</dbReference>
<organism evidence="1">
    <name type="scientific">Anguilla anguilla</name>
    <name type="common">European freshwater eel</name>
    <name type="synonym">Muraena anguilla</name>
    <dbReference type="NCBI Taxonomy" id="7936"/>
    <lineage>
        <taxon>Eukaryota</taxon>
        <taxon>Metazoa</taxon>
        <taxon>Chordata</taxon>
        <taxon>Craniata</taxon>
        <taxon>Vertebrata</taxon>
        <taxon>Euteleostomi</taxon>
        <taxon>Actinopterygii</taxon>
        <taxon>Neopterygii</taxon>
        <taxon>Teleostei</taxon>
        <taxon>Anguilliformes</taxon>
        <taxon>Anguillidae</taxon>
        <taxon>Anguilla</taxon>
    </lineage>
</organism>
<accession>A0A0E9V5C3</accession>
<protein>
    <submittedName>
        <fullName evidence="1">Uncharacterized protein</fullName>
    </submittedName>
</protein>
<proteinExistence type="predicted"/>
<evidence type="ECO:0000313" key="1">
    <source>
        <dbReference type="EMBL" id="JAH72665.1"/>
    </source>
</evidence>
<reference evidence="1" key="2">
    <citation type="journal article" date="2015" name="Fish Shellfish Immunol.">
        <title>Early steps in the European eel (Anguilla anguilla)-Vibrio vulnificus interaction in the gills: Role of the RtxA13 toxin.</title>
        <authorList>
            <person name="Callol A."/>
            <person name="Pajuelo D."/>
            <person name="Ebbesson L."/>
            <person name="Teles M."/>
            <person name="MacKenzie S."/>
            <person name="Amaro C."/>
        </authorList>
    </citation>
    <scope>NUCLEOTIDE SEQUENCE</scope>
</reference>
<name>A0A0E9V5C3_ANGAN</name>
<sequence length="44" mass="4892">MSTYVALIWPRGAKCSLLRANAYLSHLKAGLINYSMRFSAGIFV</sequence>